<dbReference type="GO" id="GO:0000774">
    <property type="term" value="F:adenyl-nucleotide exchange factor activity"/>
    <property type="evidence" value="ECO:0007669"/>
    <property type="project" value="TreeGrafter"/>
</dbReference>
<keyword evidence="3" id="KW-1185">Reference proteome</keyword>
<keyword evidence="1" id="KW-0812">Transmembrane</keyword>
<gene>
    <name evidence="2" type="ORF">ES332_D04G140700v1</name>
</gene>
<dbReference type="GO" id="GO:0005737">
    <property type="term" value="C:cytoplasm"/>
    <property type="evidence" value="ECO:0007669"/>
    <property type="project" value="TreeGrafter"/>
</dbReference>
<accession>A0A5D2LE32</accession>
<sequence>MIKKTKREVRRFLRFVFPPFFYIAFTKMPLVVRRNKEIKKGHDWELRPGVMLVQKRDLDTGRPPIPPSTIRVRVKYKSIYHEIGINSQATFSKSLTLFYRLILKIHSDENLLCLTRDAKSDSVPDLQQQVVGLKVELCRLLEEKRSAVLRSDELETTLMEMVKQDN</sequence>
<keyword evidence="1" id="KW-0472">Membrane</keyword>
<dbReference type="Proteomes" id="UP000322667">
    <property type="component" value="Chromosome D04"/>
</dbReference>
<name>A0A5D2LE32_GOSTO</name>
<proteinExistence type="predicted"/>
<dbReference type="InterPro" id="IPR039773">
    <property type="entry name" value="BAG_chaperone_regulator"/>
</dbReference>
<dbReference type="GO" id="GO:0050821">
    <property type="term" value="P:protein stabilization"/>
    <property type="evidence" value="ECO:0007669"/>
    <property type="project" value="TreeGrafter"/>
</dbReference>
<dbReference type="AlphaFoldDB" id="A0A5D2LE32"/>
<dbReference type="PANTHER" id="PTHR12329:SF11">
    <property type="entry name" value="BAG FAMILY MOLECULAR CHAPERONE REGULATOR 1"/>
    <property type="match status" value="1"/>
</dbReference>
<feature type="transmembrane region" description="Helical" evidence="1">
    <location>
        <begin position="12"/>
        <end position="32"/>
    </location>
</feature>
<dbReference type="EMBL" id="CM017626">
    <property type="protein sequence ID" value="TYH77252.1"/>
    <property type="molecule type" value="Genomic_DNA"/>
</dbReference>
<organism evidence="2 3">
    <name type="scientific">Gossypium tomentosum</name>
    <name type="common">Hawaiian cotton</name>
    <name type="synonym">Gossypium sandvicense</name>
    <dbReference type="NCBI Taxonomy" id="34277"/>
    <lineage>
        <taxon>Eukaryota</taxon>
        <taxon>Viridiplantae</taxon>
        <taxon>Streptophyta</taxon>
        <taxon>Embryophyta</taxon>
        <taxon>Tracheophyta</taxon>
        <taxon>Spermatophyta</taxon>
        <taxon>Magnoliopsida</taxon>
        <taxon>eudicotyledons</taxon>
        <taxon>Gunneridae</taxon>
        <taxon>Pentapetalae</taxon>
        <taxon>rosids</taxon>
        <taxon>malvids</taxon>
        <taxon>Malvales</taxon>
        <taxon>Malvaceae</taxon>
        <taxon>Malvoideae</taxon>
        <taxon>Gossypium</taxon>
    </lineage>
</organism>
<evidence type="ECO:0000256" key="1">
    <source>
        <dbReference type="SAM" id="Phobius"/>
    </source>
</evidence>
<protein>
    <submittedName>
        <fullName evidence="2">Uncharacterized protein</fullName>
    </submittedName>
</protein>
<dbReference type="PANTHER" id="PTHR12329">
    <property type="entry name" value="BCL2-ASSOCIATED ATHANOGENE"/>
    <property type="match status" value="1"/>
</dbReference>
<reference evidence="2 3" key="1">
    <citation type="submission" date="2019-07" db="EMBL/GenBank/DDBJ databases">
        <title>WGS assembly of Gossypium tomentosum.</title>
        <authorList>
            <person name="Chen Z.J."/>
            <person name="Sreedasyam A."/>
            <person name="Ando A."/>
            <person name="Song Q."/>
            <person name="De L."/>
            <person name="Hulse-Kemp A."/>
            <person name="Ding M."/>
            <person name="Ye W."/>
            <person name="Kirkbride R."/>
            <person name="Jenkins J."/>
            <person name="Plott C."/>
            <person name="Lovell J."/>
            <person name="Lin Y.-M."/>
            <person name="Vaughn R."/>
            <person name="Liu B."/>
            <person name="Li W."/>
            <person name="Simpson S."/>
            <person name="Scheffler B."/>
            <person name="Saski C."/>
            <person name="Grover C."/>
            <person name="Hu G."/>
            <person name="Conover J."/>
            <person name="Carlson J."/>
            <person name="Shu S."/>
            <person name="Boston L."/>
            <person name="Williams M."/>
            <person name="Peterson D."/>
            <person name="Mcgee K."/>
            <person name="Jones D."/>
            <person name="Wendel J."/>
            <person name="Stelly D."/>
            <person name="Grimwood J."/>
            <person name="Schmutz J."/>
        </authorList>
    </citation>
    <scope>NUCLEOTIDE SEQUENCE [LARGE SCALE GENOMIC DNA]</scope>
    <source>
        <strain evidence="2">7179.01</strain>
    </source>
</reference>
<keyword evidence="1" id="KW-1133">Transmembrane helix</keyword>
<evidence type="ECO:0000313" key="2">
    <source>
        <dbReference type="EMBL" id="TYH77252.1"/>
    </source>
</evidence>
<evidence type="ECO:0000313" key="3">
    <source>
        <dbReference type="Proteomes" id="UP000322667"/>
    </source>
</evidence>
<dbReference type="GO" id="GO:0051087">
    <property type="term" value="F:protein-folding chaperone binding"/>
    <property type="evidence" value="ECO:0007669"/>
    <property type="project" value="InterPro"/>
</dbReference>